<dbReference type="OrthoDB" id="2410195at2759"/>
<dbReference type="AlphaFoldDB" id="A0A9P3FX22"/>
<dbReference type="GO" id="GO:0032259">
    <property type="term" value="P:methylation"/>
    <property type="evidence" value="ECO:0007669"/>
    <property type="project" value="UniProtKB-KW"/>
</dbReference>
<organism evidence="6 7">
    <name type="scientific">Phanerochaete sordida</name>
    <dbReference type="NCBI Taxonomy" id="48140"/>
    <lineage>
        <taxon>Eukaryota</taxon>
        <taxon>Fungi</taxon>
        <taxon>Dikarya</taxon>
        <taxon>Basidiomycota</taxon>
        <taxon>Agaricomycotina</taxon>
        <taxon>Agaricomycetes</taxon>
        <taxon>Polyporales</taxon>
        <taxon>Phanerochaetaceae</taxon>
        <taxon>Phanerochaete</taxon>
    </lineage>
</organism>
<dbReference type="Pfam" id="PF08100">
    <property type="entry name" value="Dimerisation"/>
    <property type="match status" value="1"/>
</dbReference>
<name>A0A9P3FX22_9APHY</name>
<dbReference type="InterPro" id="IPR001077">
    <property type="entry name" value="COMT_C"/>
</dbReference>
<keyword evidence="1" id="KW-0489">Methyltransferase</keyword>
<comment type="caution">
    <text evidence="6">The sequence shown here is derived from an EMBL/GenBank/DDBJ whole genome shotgun (WGS) entry which is preliminary data.</text>
</comment>
<evidence type="ECO:0000256" key="2">
    <source>
        <dbReference type="ARBA" id="ARBA00022679"/>
    </source>
</evidence>
<keyword evidence="3" id="KW-0949">S-adenosyl-L-methionine</keyword>
<dbReference type="InterPro" id="IPR016461">
    <property type="entry name" value="COMT-like"/>
</dbReference>
<dbReference type="SUPFAM" id="SSF53335">
    <property type="entry name" value="S-adenosyl-L-methionine-dependent methyltransferases"/>
    <property type="match status" value="1"/>
</dbReference>
<dbReference type="PROSITE" id="PS51683">
    <property type="entry name" value="SAM_OMT_II"/>
    <property type="match status" value="1"/>
</dbReference>
<dbReference type="PANTHER" id="PTHR43712">
    <property type="entry name" value="PUTATIVE (AFU_ORTHOLOGUE AFUA_4G14580)-RELATED"/>
    <property type="match status" value="1"/>
</dbReference>
<dbReference type="SUPFAM" id="SSF46785">
    <property type="entry name" value="Winged helix' DNA-binding domain"/>
    <property type="match status" value="1"/>
</dbReference>
<feature type="domain" description="O-methyltransferase C-terminal" evidence="4">
    <location>
        <begin position="274"/>
        <end position="396"/>
    </location>
</feature>
<dbReference type="InterPro" id="IPR029063">
    <property type="entry name" value="SAM-dependent_MTases_sf"/>
</dbReference>
<evidence type="ECO:0000313" key="6">
    <source>
        <dbReference type="EMBL" id="GJE83945.1"/>
    </source>
</evidence>
<dbReference type="EMBL" id="BPQB01000001">
    <property type="protein sequence ID" value="GJE83945.1"/>
    <property type="molecule type" value="Genomic_DNA"/>
</dbReference>
<evidence type="ECO:0000259" key="4">
    <source>
        <dbReference type="Pfam" id="PF00891"/>
    </source>
</evidence>
<dbReference type="Gene3D" id="1.10.10.10">
    <property type="entry name" value="Winged helix-like DNA-binding domain superfamily/Winged helix DNA-binding domain"/>
    <property type="match status" value="1"/>
</dbReference>
<accession>A0A9P3FX22</accession>
<dbReference type="Pfam" id="PF00891">
    <property type="entry name" value="Methyltransf_2"/>
    <property type="match status" value="1"/>
</dbReference>
<dbReference type="Gene3D" id="3.40.50.150">
    <property type="entry name" value="Vaccinia Virus protein VP39"/>
    <property type="match status" value="1"/>
</dbReference>
<evidence type="ECO:0000259" key="5">
    <source>
        <dbReference type="Pfam" id="PF08100"/>
    </source>
</evidence>
<dbReference type="InterPro" id="IPR036388">
    <property type="entry name" value="WH-like_DNA-bd_sf"/>
</dbReference>
<dbReference type="GO" id="GO:0008171">
    <property type="term" value="F:O-methyltransferase activity"/>
    <property type="evidence" value="ECO:0007669"/>
    <property type="project" value="InterPro"/>
</dbReference>
<evidence type="ECO:0000256" key="1">
    <source>
        <dbReference type="ARBA" id="ARBA00022603"/>
    </source>
</evidence>
<dbReference type="InterPro" id="IPR012967">
    <property type="entry name" value="COMT_dimerisation"/>
</dbReference>
<evidence type="ECO:0000256" key="3">
    <source>
        <dbReference type="ARBA" id="ARBA00022691"/>
    </source>
</evidence>
<reference evidence="6 7" key="1">
    <citation type="submission" date="2021-08" db="EMBL/GenBank/DDBJ databases">
        <title>Draft Genome Sequence of Phanerochaete sordida strain YK-624.</title>
        <authorList>
            <person name="Mori T."/>
            <person name="Dohra H."/>
            <person name="Suzuki T."/>
            <person name="Kawagishi H."/>
            <person name="Hirai H."/>
        </authorList>
    </citation>
    <scope>NUCLEOTIDE SEQUENCE [LARGE SCALE GENOMIC DNA]</scope>
    <source>
        <strain evidence="6 7">YK-624</strain>
    </source>
</reference>
<gene>
    <name evidence="6" type="ORF">PsYK624_000180</name>
</gene>
<dbReference type="InterPro" id="IPR036390">
    <property type="entry name" value="WH_DNA-bd_sf"/>
</dbReference>
<protein>
    <submittedName>
        <fullName evidence="6">O-methyltransferase</fullName>
    </submittedName>
</protein>
<keyword evidence="2" id="KW-0808">Transferase</keyword>
<evidence type="ECO:0000313" key="7">
    <source>
        <dbReference type="Proteomes" id="UP000703269"/>
    </source>
</evidence>
<dbReference type="PANTHER" id="PTHR43712:SF2">
    <property type="entry name" value="O-METHYLTRANSFERASE CICE"/>
    <property type="match status" value="1"/>
</dbReference>
<keyword evidence="7" id="KW-1185">Reference proteome</keyword>
<dbReference type="Proteomes" id="UP000703269">
    <property type="component" value="Unassembled WGS sequence"/>
</dbReference>
<sequence>MNGSATHSGLAELKALSSIIQDAVKSIESSVIAQNADFPSLHTPMTPESEAARKLPGVEQATAQIVAAAYQLMQSARAPASTAVAVALQYTLCAALGVATTANVAEALTEAGPKGAHVNDLAKASNIDAAKLARVLRLLATNHIFTEISPDVFTHNRISSSLDTGKSVKDILASPKSKHDGTTGIAAVIGHVTDEALKTGGYLEDALFDPKIAKSYDPTETAFNLAFNTKLSAWQWLETPENAHRLTRFGLAMRGARQATSPDAILDGFGWKSLAQDALVVDVGGGIGSQTVKIAQNNAHLRFVIQDREPVTKDAAVFVSSEVPGALESGRIKLQPHDFFAAQPVKNAAVFLLRNIIHDWPDKESVQILRSLRDAAAPETQLVVVDNLMSYACEDKAEEGVPGAQLPAVPSPLLPNMGHAASPAYSADIQMLEFFNGQERTISQLRELLVQAGWKLVGVHRSPAMGASKAFAVPA</sequence>
<feature type="domain" description="O-methyltransferase dimerisation" evidence="5">
    <location>
        <begin position="87"/>
        <end position="162"/>
    </location>
</feature>
<proteinExistence type="predicted"/>